<comment type="caution">
    <text evidence="1">The sequence shown here is derived from an EMBL/GenBank/DDBJ whole genome shotgun (WGS) entry which is preliminary data.</text>
</comment>
<sequence>MELEFPSRFSIFFKLLGVMNSLFSIAYILNASFNSSFLSSSPPPNTSFVKSSGPNIPSLSESENCTTISASSSDISPPKVLTHRRSSCFEILPSPFSSKYLKTISFSLHLSTAGASPFSSSELEIDGFRSTDADFLGDNFWRNRWKADFGEDWGFSTPFSGELYDVVREGTTVSSFLTVMSN</sequence>
<proteinExistence type="predicted"/>
<dbReference type="Proteomes" id="UP000594638">
    <property type="component" value="Unassembled WGS sequence"/>
</dbReference>
<dbReference type="Gramene" id="OE9A065849T1">
    <property type="protein sequence ID" value="OE9A065849C1"/>
    <property type="gene ID" value="OE9A065849"/>
</dbReference>
<protein>
    <submittedName>
        <fullName evidence="1">Uncharacterized protein</fullName>
    </submittedName>
</protein>
<organism evidence="1 2">
    <name type="scientific">Olea europaea subsp. europaea</name>
    <dbReference type="NCBI Taxonomy" id="158383"/>
    <lineage>
        <taxon>Eukaryota</taxon>
        <taxon>Viridiplantae</taxon>
        <taxon>Streptophyta</taxon>
        <taxon>Embryophyta</taxon>
        <taxon>Tracheophyta</taxon>
        <taxon>Spermatophyta</taxon>
        <taxon>Magnoliopsida</taxon>
        <taxon>eudicotyledons</taxon>
        <taxon>Gunneridae</taxon>
        <taxon>Pentapetalae</taxon>
        <taxon>asterids</taxon>
        <taxon>lamiids</taxon>
        <taxon>Lamiales</taxon>
        <taxon>Oleaceae</taxon>
        <taxon>Oleeae</taxon>
        <taxon>Olea</taxon>
    </lineage>
</organism>
<evidence type="ECO:0000313" key="2">
    <source>
        <dbReference type="Proteomes" id="UP000594638"/>
    </source>
</evidence>
<keyword evidence="2" id="KW-1185">Reference proteome</keyword>
<gene>
    <name evidence="1" type="ORF">OLEA9_A065849</name>
</gene>
<evidence type="ECO:0000313" key="1">
    <source>
        <dbReference type="EMBL" id="CAA2996634.1"/>
    </source>
</evidence>
<name>A0A8S0SWF4_OLEEU</name>
<reference evidence="1 2" key="1">
    <citation type="submission" date="2019-12" db="EMBL/GenBank/DDBJ databases">
        <authorList>
            <person name="Alioto T."/>
            <person name="Alioto T."/>
            <person name="Gomez Garrido J."/>
        </authorList>
    </citation>
    <scope>NUCLEOTIDE SEQUENCE [LARGE SCALE GENOMIC DNA]</scope>
</reference>
<accession>A0A8S0SWF4</accession>
<dbReference type="EMBL" id="CACTIH010005530">
    <property type="protein sequence ID" value="CAA2996634.1"/>
    <property type="molecule type" value="Genomic_DNA"/>
</dbReference>
<dbReference type="AlphaFoldDB" id="A0A8S0SWF4"/>